<reference evidence="3" key="1">
    <citation type="journal article" date="2019" name="Int. J. Syst. Evol. Microbiol.">
        <title>The Global Catalogue of Microorganisms (GCM) 10K type strain sequencing project: providing services to taxonomists for standard genome sequencing and annotation.</title>
        <authorList>
            <consortium name="The Broad Institute Genomics Platform"/>
            <consortium name="The Broad Institute Genome Sequencing Center for Infectious Disease"/>
            <person name="Wu L."/>
            <person name="Ma J."/>
        </authorList>
    </citation>
    <scope>NUCLEOTIDE SEQUENCE [LARGE SCALE GENOMIC DNA]</scope>
    <source>
        <strain evidence="3">CCUG 2113</strain>
    </source>
</reference>
<gene>
    <name evidence="2" type="ORF">ACFOW3_18390</name>
</gene>
<keyword evidence="1" id="KW-1133">Transmembrane helix</keyword>
<evidence type="ECO:0000256" key="1">
    <source>
        <dbReference type="SAM" id="Phobius"/>
    </source>
</evidence>
<organism evidence="2 3">
    <name type="scientific">Acidovorax facilis</name>
    <dbReference type="NCBI Taxonomy" id="12917"/>
    <lineage>
        <taxon>Bacteria</taxon>
        <taxon>Pseudomonadati</taxon>
        <taxon>Pseudomonadota</taxon>
        <taxon>Betaproteobacteria</taxon>
        <taxon>Burkholderiales</taxon>
        <taxon>Comamonadaceae</taxon>
        <taxon>Acidovorax</taxon>
    </lineage>
</organism>
<feature type="transmembrane region" description="Helical" evidence="1">
    <location>
        <begin position="89"/>
        <end position="106"/>
    </location>
</feature>
<dbReference type="EMBL" id="JBHSAJ010000055">
    <property type="protein sequence ID" value="MFC3936592.1"/>
    <property type="molecule type" value="Genomic_DNA"/>
</dbReference>
<keyword evidence="1" id="KW-0472">Membrane</keyword>
<name>A0ABV8DEC0_9BURK</name>
<keyword evidence="3" id="KW-1185">Reference proteome</keyword>
<protein>
    <submittedName>
        <fullName evidence="2">Exosortase H-associated membrane protein</fullName>
    </submittedName>
</protein>
<evidence type="ECO:0000313" key="2">
    <source>
        <dbReference type="EMBL" id="MFC3936592.1"/>
    </source>
</evidence>
<proteinExistence type="predicted"/>
<accession>A0ABV8DEC0</accession>
<dbReference type="Proteomes" id="UP001595693">
    <property type="component" value="Unassembled WGS sequence"/>
</dbReference>
<dbReference type="NCBIfam" id="NF041730">
    <property type="entry name" value="XrtH_assoc"/>
    <property type="match status" value="1"/>
</dbReference>
<dbReference type="InterPro" id="IPR049823">
    <property type="entry name" value="XrtH_assoc"/>
</dbReference>
<comment type="caution">
    <text evidence="2">The sequence shown here is derived from an EMBL/GenBank/DDBJ whole genome shotgun (WGS) entry which is preliminary data.</text>
</comment>
<feature type="transmembrane region" description="Helical" evidence="1">
    <location>
        <begin position="6"/>
        <end position="27"/>
    </location>
</feature>
<evidence type="ECO:0000313" key="3">
    <source>
        <dbReference type="Proteomes" id="UP001595693"/>
    </source>
</evidence>
<dbReference type="RefSeq" id="WP_055394618.1">
    <property type="nucleotide sequence ID" value="NZ_CP192460.1"/>
</dbReference>
<keyword evidence="1" id="KW-0812">Transmembrane</keyword>
<feature type="transmembrane region" description="Helical" evidence="1">
    <location>
        <begin position="160"/>
        <end position="181"/>
    </location>
</feature>
<feature type="transmembrane region" description="Helical" evidence="1">
    <location>
        <begin position="113"/>
        <end position="132"/>
    </location>
</feature>
<sequence length="203" mass="22697">MQLSSVGRFLLVAIASLLCLMPLWYYLSPQLSKPVFFMAGEAASTLFHWALSYTQKETTALLNTTLKVVSVQNGQFKSGKLAPLVDYRLLGYGIVIFWALVLASFPRHWGRKLLIGSLAMLPIQALNVALQWCNDVFNRAGPEVFVQTGLPGWVADVVAFLYHFNLFIFTALAPVMLWLLLDREFLAKLHAQARAAVAVQRPQ</sequence>